<dbReference type="InterPro" id="IPR015655">
    <property type="entry name" value="PP2C"/>
</dbReference>
<feature type="domain" description="PPM-type phosphatase" evidence="1">
    <location>
        <begin position="4"/>
        <end position="260"/>
    </location>
</feature>
<dbReference type="CDD" id="cd00143">
    <property type="entry name" value="PP2Cc"/>
    <property type="match status" value="1"/>
</dbReference>
<dbReference type="SMART" id="SM00332">
    <property type="entry name" value="PP2Cc"/>
    <property type="match status" value="1"/>
</dbReference>
<evidence type="ECO:0000313" key="3">
    <source>
        <dbReference type="Proteomes" id="UP000095787"/>
    </source>
</evidence>
<name>A0A173XSW1_9FIRM</name>
<dbReference type="SMART" id="SM00331">
    <property type="entry name" value="PP2C_SIG"/>
    <property type="match status" value="1"/>
</dbReference>
<dbReference type="Proteomes" id="UP000095787">
    <property type="component" value="Unassembled WGS sequence"/>
</dbReference>
<dbReference type="EC" id="3.1.3.16" evidence="2"/>
<dbReference type="Gene3D" id="3.60.40.10">
    <property type="entry name" value="PPM-type phosphatase domain"/>
    <property type="match status" value="1"/>
</dbReference>
<evidence type="ECO:0000259" key="1">
    <source>
        <dbReference type="PROSITE" id="PS51746"/>
    </source>
</evidence>
<dbReference type="PROSITE" id="PS51746">
    <property type="entry name" value="PPM_2"/>
    <property type="match status" value="1"/>
</dbReference>
<protein>
    <submittedName>
        <fullName evidence="2">PP2C-family Ser/Thr phosphatase</fullName>
        <ecNumber evidence="2">3.1.3.16</ecNumber>
    </submittedName>
</protein>
<dbReference type="GO" id="GO:0004722">
    <property type="term" value="F:protein serine/threonine phosphatase activity"/>
    <property type="evidence" value="ECO:0007669"/>
    <property type="project" value="UniProtKB-EC"/>
</dbReference>
<dbReference type="SUPFAM" id="SSF81606">
    <property type="entry name" value="PP2C-like"/>
    <property type="match status" value="1"/>
</dbReference>
<reference evidence="2 3" key="1">
    <citation type="submission" date="2015-09" db="EMBL/GenBank/DDBJ databases">
        <authorList>
            <consortium name="Pathogen Informatics"/>
        </authorList>
    </citation>
    <scope>NUCLEOTIDE SEQUENCE [LARGE SCALE GENOMIC DNA]</scope>
    <source>
        <strain evidence="2 3">2789STDY5834841</strain>
    </source>
</reference>
<dbReference type="RefSeq" id="WP_055158694.1">
    <property type="nucleotide sequence ID" value="NZ_CYZO01000002.1"/>
</dbReference>
<dbReference type="PANTHER" id="PTHR47992">
    <property type="entry name" value="PROTEIN PHOSPHATASE"/>
    <property type="match status" value="1"/>
</dbReference>
<dbReference type="InterPro" id="IPR036457">
    <property type="entry name" value="PPM-type-like_dom_sf"/>
</dbReference>
<dbReference type="EMBL" id="CYZO01000002">
    <property type="protein sequence ID" value="CUN54824.1"/>
    <property type="molecule type" value="Genomic_DNA"/>
</dbReference>
<dbReference type="InterPro" id="IPR001932">
    <property type="entry name" value="PPM-type_phosphatase-like_dom"/>
</dbReference>
<gene>
    <name evidence="2" type="primary">pstP</name>
    <name evidence="2" type="ORF">ERS852456_00187</name>
</gene>
<dbReference type="AlphaFoldDB" id="A0A173XSW1"/>
<organism evidence="2 3">
    <name type="scientific">[Ruminococcus] torques</name>
    <dbReference type="NCBI Taxonomy" id="33039"/>
    <lineage>
        <taxon>Bacteria</taxon>
        <taxon>Bacillati</taxon>
        <taxon>Bacillota</taxon>
        <taxon>Clostridia</taxon>
        <taxon>Lachnospirales</taxon>
        <taxon>Lachnospiraceae</taxon>
        <taxon>Mediterraneibacter</taxon>
    </lineage>
</organism>
<evidence type="ECO:0000313" key="2">
    <source>
        <dbReference type="EMBL" id="CUN54824.1"/>
    </source>
</evidence>
<proteinExistence type="predicted"/>
<keyword evidence="2" id="KW-0378">Hydrolase</keyword>
<dbReference type="Pfam" id="PF13672">
    <property type="entry name" value="PP2C_2"/>
    <property type="match status" value="1"/>
</dbReference>
<sequence>MGFLSVVHSDRGIKKNTNQDSVLIKEASTDYGDVMLAVVCDGMGGLAKGEVASAALIKAFSMWFEVQFPELLYRRRTADGINRMELENEINKLILDVNQRIANHGKISHIAMGTTAAVLLMAEGKYYTMNVGDSRVYKIDGQGMTQLTKDQTFVQKEIDAGRMTPDEARVHPQRNVLLQCVGASEVIIPEFTQGEYKSGEVYMLCSDGFRHVITEEEFYKLMNPEKMETERALKDAAVYCTELNKSRQEKDNISVVLLKVC</sequence>
<accession>A0A173XSW1</accession>